<evidence type="ECO:0000259" key="8">
    <source>
        <dbReference type="Pfam" id="PF00924"/>
    </source>
</evidence>
<evidence type="ECO:0000256" key="5">
    <source>
        <dbReference type="ARBA" id="ARBA00022989"/>
    </source>
</evidence>
<feature type="domain" description="Mechanosensitive ion channel MscS" evidence="8">
    <location>
        <begin position="113"/>
        <end position="179"/>
    </location>
</feature>
<dbReference type="PANTHER" id="PTHR30221">
    <property type="entry name" value="SMALL-CONDUCTANCE MECHANOSENSITIVE CHANNEL"/>
    <property type="match status" value="1"/>
</dbReference>
<dbReference type="InterPro" id="IPR006685">
    <property type="entry name" value="MscS_channel_2nd"/>
</dbReference>
<evidence type="ECO:0000256" key="4">
    <source>
        <dbReference type="ARBA" id="ARBA00022692"/>
    </source>
</evidence>
<dbReference type="InterPro" id="IPR049278">
    <property type="entry name" value="MS_channel_C"/>
</dbReference>
<gene>
    <name evidence="10" type="ORF">H5P30_20910</name>
</gene>
<dbReference type="Gene3D" id="2.30.30.60">
    <property type="match status" value="1"/>
</dbReference>
<sequence length="295" mass="32836">MLSSFYGFTLAAVAETASTTSHVTRFSFENSLRVFLILAIGIPVLYFLARLLGRVIEKRFGPHFGQIGRKCIFYGGILLLGSTILMQLGFKLGAVLGAAGILTVAIGFAAQTSLSNLISGIFILGEKAFEVGDLVRINGTLGSIDSIDLMSVKLRTPDNLYVRVPHEEIIKSQFTNITKFPIRRMDIVVGVAYRETLEDVIRVLKEIADHNPYSLDEPAPIVLVKDFMSSSIDLMLGMWFEKSNFLNLKNSVMHDIHERFKAEDIEIPFPHITVYSGSEMEAFPLEMRGKDRPEA</sequence>
<keyword evidence="4 7" id="KW-0812">Transmembrane</keyword>
<dbReference type="InterPro" id="IPR011066">
    <property type="entry name" value="MscS_channel_C_sf"/>
</dbReference>
<dbReference type="RefSeq" id="WP_185694865.1">
    <property type="nucleotide sequence ID" value="NZ_JACHVA010000140.1"/>
</dbReference>
<evidence type="ECO:0000256" key="3">
    <source>
        <dbReference type="ARBA" id="ARBA00022475"/>
    </source>
</evidence>
<dbReference type="AlphaFoldDB" id="A0A7X1E6H2"/>
<feature type="transmembrane region" description="Helical" evidence="7">
    <location>
        <begin position="32"/>
        <end position="52"/>
    </location>
</feature>
<evidence type="ECO:0000313" key="10">
    <source>
        <dbReference type="EMBL" id="MBC2604249.1"/>
    </source>
</evidence>
<dbReference type="Gene3D" id="3.30.70.100">
    <property type="match status" value="1"/>
</dbReference>
<accession>A0A7X1E6H2</accession>
<organism evidence="10 11">
    <name type="scientific">Puniceicoccus vermicola</name>
    <dbReference type="NCBI Taxonomy" id="388746"/>
    <lineage>
        <taxon>Bacteria</taxon>
        <taxon>Pseudomonadati</taxon>
        <taxon>Verrucomicrobiota</taxon>
        <taxon>Opitutia</taxon>
        <taxon>Puniceicoccales</taxon>
        <taxon>Puniceicoccaceae</taxon>
        <taxon>Puniceicoccus</taxon>
    </lineage>
</organism>
<evidence type="ECO:0000256" key="2">
    <source>
        <dbReference type="ARBA" id="ARBA00008017"/>
    </source>
</evidence>
<comment type="caution">
    <text evidence="10">The sequence shown here is derived from an EMBL/GenBank/DDBJ whole genome shotgun (WGS) entry which is preliminary data.</text>
</comment>
<keyword evidence="3" id="KW-1003">Cell membrane</keyword>
<proteinExistence type="inferred from homology"/>
<dbReference type="InterPro" id="IPR023408">
    <property type="entry name" value="MscS_beta-dom_sf"/>
</dbReference>
<dbReference type="GO" id="GO:0005886">
    <property type="term" value="C:plasma membrane"/>
    <property type="evidence" value="ECO:0007669"/>
    <property type="project" value="UniProtKB-SubCell"/>
</dbReference>
<dbReference type="SUPFAM" id="SSF82861">
    <property type="entry name" value="Mechanosensitive channel protein MscS (YggB), transmembrane region"/>
    <property type="match status" value="1"/>
</dbReference>
<dbReference type="EMBL" id="JACHVA010000140">
    <property type="protein sequence ID" value="MBC2604249.1"/>
    <property type="molecule type" value="Genomic_DNA"/>
</dbReference>
<keyword evidence="5 7" id="KW-1133">Transmembrane helix</keyword>
<reference evidence="10 11" key="1">
    <citation type="submission" date="2020-07" db="EMBL/GenBank/DDBJ databases">
        <authorList>
            <person name="Feng X."/>
        </authorList>
    </citation>
    <scope>NUCLEOTIDE SEQUENCE [LARGE SCALE GENOMIC DNA]</scope>
    <source>
        <strain evidence="10 11">JCM14086</strain>
    </source>
</reference>
<dbReference type="Gene3D" id="1.10.287.1260">
    <property type="match status" value="1"/>
</dbReference>
<keyword evidence="6 7" id="KW-0472">Membrane</keyword>
<feature type="transmembrane region" description="Helical" evidence="7">
    <location>
        <begin position="96"/>
        <end position="124"/>
    </location>
</feature>
<dbReference type="SUPFAM" id="SSF50182">
    <property type="entry name" value="Sm-like ribonucleoproteins"/>
    <property type="match status" value="1"/>
</dbReference>
<feature type="transmembrane region" description="Helical" evidence="7">
    <location>
        <begin position="72"/>
        <end position="90"/>
    </location>
</feature>
<dbReference type="PANTHER" id="PTHR30221:SF20">
    <property type="entry name" value="SMALL-CONDUCTANCE MECHANOSENSITIVE CHANNEL"/>
    <property type="match status" value="1"/>
</dbReference>
<dbReference type="Proteomes" id="UP000525652">
    <property type="component" value="Unassembled WGS sequence"/>
</dbReference>
<feature type="domain" description="Mechanosensitive ion channel MscS C-terminal" evidence="9">
    <location>
        <begin position="187"/>
        <end position="267"/>
    </location>
</feature>
<protein>
    <submittedName>
        <fullName evidence="10">Mechanosensitive ion channel family protein</fullName>
    </submittedName>
</protein>
<dbReference type="InterPro" id="IPR010920">
    <property type="entry name" value="LSM_dom_sf"/>
</dbReference>
<dbReference type="InterPro" id="IPR045275">
    <property type="entry name" value="MscS_archaea/bacteria_type"/>
</dbReference>
<dbReference type="Pfam" id="PF00924">
    <property type="entry name" value="MS_channel_2nd"/>
    <property type="match status" value="1"/>
</dbReference>
<evidence type="ECO:0000256" key="7">
    <source>
        <dbReference type="SAM" id="Phobius"/>
    </source>
</evidence>
<keyword evidence="11" id="KW-1185">Reference proteome</keyword>
<evidence type="ECO:0000256" key="6">
    <source>
        <dbReference type="ARBA" id="ARBA00023136"/>
    </source>
</evidence>
<dbReference type="SUPFAM" id="SSF82689">
    <property type="entry name" value="Mechanosensitive channel protein MscS (YggB), C-terminal domain"/>
    <property type="match status" value="1"/>
</dbReference>
<comment type="subcellular location">
    <subcellularLocation>
        <location evidence="1">Cell membrane</location>
        <topology evidence="1">Multi-pass membrane protein</topology>
    </subcellularLocation>
</comment>
<name>A0A7X1E6H2_9BACT</name>
<evidence type="ECO:0000313" key="11">
    <source>
        <dbReference type="Proteomes" id="UP000525652"/>
    </source>
</evidence>
<comment type="similarity">
    <text evidence="2">Belongs to the MscS (TC 1.A.23) family.</text>
</comment>
<dbReference type="InterPro" id="IPR011014">
    <property type="entry name" value="MscS_channel_TM-2"/>
</dbReference>
<dbReference type="Pfam" id="PF21082">
    <property type="entry name" value="MS_channel_3rd"/>
    <property type="match status" value="1"/>
</dbReference>
<dbReference type="GO" id="GO:0008381">
    <property type="term" value="F:mechanosensitive monoatomic ion channel activity"/>
    <property type="evidence" value="ECO:0007669"/>
    <property type="project" value="InterPro"/>
</dbReference>
<evidence type="ECO:0000256" key="1">
    <source>
        <dbReference type="ARBA" id="ARBA00004651"/>
    </source>
</evidence>
<evidence type="ECO:0000259" key="9">
    <source>
        <dbReference type="Pfam" id="PF21082"/>
    </source>
</evidence>